<dbReference type="RefSeq" id="WP_219763624.1">
    <property type="nucleotide sequence ID" value="NZ_JAHYBZ010000004.1"/>
</dbReference>
<reference evidence="1 2" key="1">
    <citation type="submission" date="2021-07" db="EMBL/GenBank/DDBJ databases">
        <authorList>
            <person name="So Y."/>
        </authorList>
    </citation>
    <scope>NUCLEOTIDE SEQUENCE [LARGE SCALE GENOMIC DNA]</scope>
    <source>
        <strain evidence="1 2">HJA6</strain>
    </source>
</reference>
<dbReference type="SUPFAM" id="SSF51182">
    <property type="entry name" value="RmlC-like cupins"/>
    <property type="match status" value="1"/>
</dbReference>
<gene>
    <name evidence="1" type="ORF">KPL78_14330</name>
</gene>
<evidence type="ECO:0000313" key="1">
    <source>
        <dbReference type="EMBL" id="MBW6399039.1"/>
    </source>
</evidence>
<name>A0ABS7A9Q8_9PROT</name>
<keyword evidence="2" id="KW-1185">Reference proteome</keyword>
<comment type="caution">
    <text evidence="1">The sequence shown here is derived from an EMBL/GenBank/DDBJ whole genome shotgun (WGS) entry which is preliminary data.</text>
</comment>
<organism evidence="1 2">
    <name type="scientific">Roseomonas alba</name>
    <dbReference type="NCBI Taxonomy" id="2846776"/>
    <lineage>
        <taxon>Bacteria</taxon>
        <taxon>Pseudomonadati</taxon>
        <taxon>Pseudomonadota</taxon>
        <taxon>Alphaproteobacteria</taxon>
        <taxon>Acetobacterales</taxon>
        <taxon>Roseomonadaceae</taxon>
        <taxon>Roseomonas</taxon>
    </lineage>
</organism>
<dbReference type="Proteomes" id="UP001196565">
    <property type="component" value="Unassembled WGS sequence"/>
</dbReference>
<proteinExistence type="predicted"/>
<dbReference type="InterPro" id="IPR011051">
    <property type="entry name" value="RmlC_Cupin_sf"/>
</dbReference>
<protein>
    <submittedName>
        <fullName evidence="1">Uncharacterized protein</fullName>
    </submittedName>
</protein>
<sequence length="115" mass="12777">MSNDPFEKMPLAKAREASFDADADMATYEIHWPAGSVTRAVFHPGAFTVTYKQSGRIQRYLMIDGEWVAQDPEDVVAGQPVKRDEVGVIQRVVNLGDTPLDADKDQEGGRSKVWP</sequence>
<evidence type="ECO:0000313" key="2">
    <source>
        <dbReference type="Proteomes" id="UP001196565"/>
    </source>
</evidence>
<accession>A0ABS7A9Q8</accession>
<dbReference type="EMBL" id="JAHYBZ010000004">
    <property type="protein sequence ID" value="MBW6399039.1"/>
    <property type="molecule type" value="Genomic_DNA"/>
</dbReference>